<dbReference type="KEGG" id="ncs:NCAS_0C03910"/>
<dbReference type="InParanoid" id="G0VD19"/>
<dbReference type="Proteomes" id="UP000001640">
    <property type="component" value="Chromosome 3"/>
</dbReference>
<dbReference type="InterPro" id="IPR012337">
    <property type="entry name" value="RNaseH-like_sf"/>
</dbReference>
<dbReference type="PANTHER" id="PTHR46169">
    <property type="entry name" value="DNA REPLICATION-RELATED ELEMENT FACTOR, ISOFORM A"/>
    <property type="match status" value="1"/>
</dbReference>
<reference evidence="2 3" key="1">
    <citation type="journal article" date="2011" name="Proc. Natl. Acad. Sci. U.S.A.">
        <title>Evolutionary erosion of yeast sex chromosomes by mating-type switching accidents.</title>
        <authorList>
            <person name="Gordon J.L."/>
            <person name="Armisen D."/>
            <person name="Proux-Wera E."/>
            <person name="Oheigeartaigh S.S."/>
            <person name="Byrne K.P."/>
            <person name="Wolfe K.H."/>
        </authorList>
    </citation>
    <scope>NUCLEOTIDE SEQUENCE [LARGE SCALE GENOMIC DNA]</scope>
    <source>
        <strain evidence="3">ATCC 76901 / BCRC 22586 / CBS 4309 / NBRC 1992 / NRRL Y-12630</strain>
    </source>
</reference>
<evidence type="ECO:0000313" key="2">
    <source>
        <dbReference type="EMBL" id="CCC69381.1"/>
    </source>
</evidence>
<dbReference type="GeneID" id="96902962"/>
<dbReference type="PANTHER" id="PTHR46169:SF29">
    <property type="entry name" value="DNA REPLICATION-RELATED ELEMENT FACTOR, ISOFORM A"/>
    <property type="match status" value="1"/>
</dbReference>
<protein>
    <recommendedName>
        <fullName evidence="4">HAT C-terminal dimerisation domain-containing protein</fullName>
    </recommendedName>
</protein>
<dbReference type="GO" id="GO:0005634">
    <property type="term" value="C:nucleus"/>
    <property type="evidence" value="ECO:0007669"/>
    <property type="project" value="TreeGrafter"/>
</dbReference>
<keyword evidence="3" id="KW-1185">Reference proteome</keyword>
<evidence type="ECO:0000256" key="1">
    <source>
        <dbReference type="SAM" id="MobiDB-lite"/>
    </source>
</evidence>
<dbReference type="OrthoDB" id="4071903at2759"/>
<dbReference type="AlphaFoldDB" id="G0VD19"/>
<name>G0VD19_NAUCA</name>
<dbReference type="InterPro" id="IPR052717">
    <property type="entry name" value="Vacuolar_transposase_reg"/>
</dbReference>
<accession>G0VD19</accession>
<gene>
    <name evidence="2" type="primary">NCAS0C03910</name>
    <name evidence="2" type="ordered locus">NCAS_0C03910</name>
</gene>
<dbReference type="SUPFAM" id="SSF53098">
    <property type="entry name" value="Ribonuclease H-like"/>
    <property type="match status" value="1"/>
</dbReference>
<organism evidence="2 3">
    <name type="scientific">Naumovozyma castellii</name>
    <name type="common">Yeast</name>
    <name type="synonym">Saccharomyces castellii</name>
    <dbReference type="NCBI Taxonomy" id="27288"/>
    <lineage>
        <taxon>Eukaryota</taxon>
        <taxon>Fungi</taxon>
        <taxon>Dikarya</taxon>
        <taxon>Ascomycota</taxon>
        <taxon>Saccharomycotina</taxon>
        <taxon>Saccharomycetes</taxon>
        <taxon>Saccharomycetales</taxon>
        <taxon>Saccharomycetaceae</taxon>
        <taxon>Naumovozyma</taxon>
    </lineage>
</organism>
<dbReference type="RefSeq" id="XP_003675745.1">
    <property type="nucleotide sequence ID" value="XM_003675697.1"/>
</dbReference>
<feature type="region of interest" description="Disordered" evidence="1">
    <location>
        <begin position="657"/>
        <end position="676"/>
    </location>
</feature>
<sequence length="840" mass="97436">MELERKPGGSMDLPTGDLIVDVQSTPIKELRNSPSHKKRRISSSFPLIEDYLPFNGVHWEDIKELKKSSPLNFFKKNIHDSTLYCCKGCSQMYYYDSEAPHYNTSALERHFRDECINPPSGFYDRVSRKSKPEPNSTFEKPYNISTVNNDMFNKAILFTLTFDLPLMWLEDRAAKSWYEEYACHTNIDFKKQTSLNYRTLTASIKRKHQEIDNFWKAELNSSAFLLRQTKISKKNRLLDTIVKRIGELKSINLFSLVLDHWPNDKTNSYMGVVIVSYDSTQKKLVPFLLKLPRSHKHDAATVYSQLQQIVRYFPGLSETCVAISIDNAAISTNNDTSMLKVPNNISSNLLFNKVFLGNVPSLLHSSNLMNFGLLHKSEEESTEDYLESKALEEDAMESRVSENGTNTNFQKHDPFVHFLTIQDDSLELTEGHMTEEMILEKNNSLFCEIKTDISKKQLYDDICAHYGKVYRDEGLKLKLYCRTRWVSAIDTLKRLLQMKDVLLELERHKTFETQFTENDFHIAQDLLMIVEPYKVFCETLSSDNCTVKYALPLLSYYKQKMEQYEKDLKKRQETPYLIAFKKKMDKYFERFSKNDICLLSSCLSIDFIDDPFWTKKFPRKGADGKKRTFVFSKIAEKLSGRLLPYLNISYEGKMDDSSSFDEDDSSSTTHPFASTGEAMHESDEYFHRLAENIQNFDPKTIKRDLEELIYNELLDYRKVTKKKIHIYTKEYRQKEDISFESYFTSLCKLVIAADNAFWDDHFDEFPILSFANDIFRNVPATSIQVDKLFSLAGCIATKKISNLSDSMFESLCVLKSFSQTADISAVDLQKCTLSQAINST</sequence>
<dbReference type="EMBL" id="HE576754">
    <property type="protein sequence ID" value="CCC69381.1"/>
    <property type="molecule type" value="Genomic_DNA"/>
</dbReference>
<evidence type="ECO:0008006" key="4">
    <source>
        <dbReference type="Google" id="ProtNLM"/>
    </source>
</evidence>
<reference key="2">
    <citation type="submission" date="2011-08" db="EMBL/GenBank/DDBJ databases">
        <title>Genome sequence of Naumovozyma castellii.</title>
        <authorList>
            <person name="Gordon J.L."/>
            <person name="Armisen D."/>
            <person name="Proux-Wera E."/>
            <person name="OhEigeartaigh S.S."/>
            <person name="Byrne K.P."/>
            <person name="Wolfe K.H."/>
        </authorList>
    </citation>
    <scope>NUCLEOTIDE SEQUENCE</scope>
    <source>
        <strain>Type strain:CBS 4309</strain>
    </source>
</reference>
<dbReference type="HOGENOM" id="CLU_362498_0_0_1"/>
<evidence type="ECO:0000313" key="3">
    <source>
        <dbReference type="Proteomes" id="UP000001640"/>
    </source>
</evidence>
<proteinExistence type="predicted"/>
<dbReference type="GO" id="GO:0006357">
    <property type="term" value="P:regulation of transcription by RNA polymerase II"/>
    <property type="evidence" value="ECO:0007669"/>
    <property type="project" value="TreeGrafter"/>
</dbReference>